<evidence type="ECO:0000313" key="1">
    <source>
        <dbReference type="EMBL" id="KAH7549713.1"/>
    </source>
</evidence>
<sequence>MFRYMFLTFLSFFDNPFPLFQSVVLDRLALYLDSDITPWNMDKPWEDLLPFEWVQVFRFGTKDGKPADCLIKSHTYILQPVTGNAKYSKLQSNESINSGQPLQKAAVNLDDVTLCLSRVFLIFPSCHPYILREIDFK</sequence>
<organism evidence="1 2">
    <name type="scientific">Xanthoceras sorbifolium</name>
    <dbReference type="NCBI Taxonomy" id="99658"/>
    <lineage>
        <taxon>Eukaryota</taxon>
        <taxon>Viridiplantae</taxon>
        <taxon>Streptophyta</taxon>
        <taxon>Embryophyta</taxon>
        <taxon>Tracheophyta</taxon>
        <taxon>Spermatophyta</taxon>
        <taxon>Magnoliopsida</taxon>
        <taxon>eudicotyledons</taxon>
        <taxon>Gunneridae</taxon>
        <taxon>Pentapetalae</taxon>
        <taxon>rosids</taxon>
        <taxon>malvids</taxon>
        <taxon>Sapindales</taxon>
        <taxon>Sapindaceae</taxon>
        <taxon>Xanthoceroideae</taxon>
        <taxon>Xanthoceras</taxon>
    </lineage>
</organism>
<dbReference type="PANTHER" id="PTHR45523:SF3">
    <property type="entry name" value="VACUOLAR PROTEIN SORTING-ASSOCIATED PROTEIN 13A"/>
    <property type="match status" value="1"/>
</dbReference>
<reference evidence="1 2" key="1">
    <citation type="submission" date="2021-02" db="EMBL/GenBank/DDBJ databases">
        <title>Plant Genome Project.</title>
        <authorList>
            <person name="Zhang R.-G."/>
        </authorList>
    </citation>
    <scope>NUCLEOTIDE SEQUENCE [LARGE SCALE GENOMIC DNA]</scope>
    <source>
        <tissue evidence="1">Leaves</tissue>
    </source>
</reference>
<proteinExistence type="predicted"/>
<dbReference type="Proteomes" id="UP000827721">
    <property type="component" value="Unassembled WGS sequence"/>
</dbReference>
<dbReference type="PANTHER" id="PTHR45523">
    <property type="entry name" value="TETRATRICOPEPTIDE REPEAT (TPR)-CONTAINING PROTEIN-RELATED"/>
    <property type="match status" value="1"/>
</dbReference>
<accession>A0ABQ8H741</accession>
<keyword evidence="2" id="KW-1185">Reference proteome</keyword>
<comment type="caution">
    <text evidence="1">The sequence shown here is derived from an EMBL/GenBank/DDBJ whole genome shotgun (WGS) entry which is preliminary data.</text>
</comment>
<evidence type="ECO:0000313" key="2">
    <source>
        <dbReference type="Proteomes" id="UP000827721"/>
    </source>
</evidence>
<dbReference type="EMBL" id="JAFEMO010000013">
    <property type="protein sequence ID" value="KAH7549713.1"/>
    <property type="molecule type" value="Genomic_DNA"/>
</dbReference>
<protein>
    <submittedName>
        <fullName evidence="1">Uncharacterized protein</fullName>
    </submittedName>
</protein>
<gene>
    <name evidence="1" type="ORF">JRO89_XS13G0070700</name>
</gene>
<name>A0ABQ8H741_9ROSI</name>